<organism evidence="3">
    <name type="scientific">Chaetoceros debilis</name>
    <dbReference type="NCBI Taxonomy" id="122233"/>
    <lineage>
        <taxon>Eukaryota</taxon>
        <taxon>Sar</taxon>
        <taxon>Stramenopiles</taxon>
        <taxon>Ochrophyta</taxon>
        <taxon>Bacillariophyta</taxon>
        <taxon>Coscinodiscophyceae</taxon>
        <taxon>Chaetocerotophycidae</taxon>
        <taxon>Chaetocerotales</taxon>
        <taxon>Chaetocerotaceae</taxon>
        <taxon>Chaetoceros</taxon>
    </lineage>
</organism>
<feature type="chain" id="PRO_5031380636" evidence="2">
    <location>
        <begin position="18"/>
        <end position="257"/>
    </location>
</feature>
<name>A0A7S3PUZ7_9STRA</name>
<feature type="compositionally biased region" description="Polar residues" evidence="1">
    <location>
        <begin position="33"/>
        <end position="59"/>
    </location>
</feature>
<feature type="compositionally biased region" description="Polar residues" evidence="1">
    <location>
        <begin position="131"/>
        <end position="143"/>
    </location>
</feature>
<dbReference type="AlphaFoldDB" id="A0A7S3PUZ7"/>
<evidence type="ECO:0000256" key="2">
    <source>
        <dbReference type="SAM" id="SignalP"/>
    </source>
</evidence>
<gene>
    <name evidence="3" type="ORF">CDEB00056_LOCUS1382</name>
</gene>
<evidence type="ECO:0000256" key="1">
    <source>
        <dbReference type="SAM" id="MobiDB-lite"/>
    </source>
</evidence>
<feature type="compositionally biased region" description="Polar residues" evidence="1">
    <location>
        <begin position="95"/>
        <end position="112"/>
    </location>
</feature>
<reference evidence="3" key="1">
    <citation type="submission" date="2021-01" db="EMBL/GenBank/DDBJ databases">
        <authorList>
            <person name="Corre E."/>
            <person name="Pelletier E."/>
            <person name="Niang G."/>
            <person name="Scheremetjew M."/>
            <person name="Finn R."/>
            <person name="Kale V."/>
            <person name="Holt S."/>
            <person name="Cochrane G."/>
            <person name="Meng A."/>
            <person name="Brown T."/>
            <person name="Cohen L."/>
        </authorList>
    </citation>
    <scope>NUCLEOTIDE SEQUENCE</scope>
    <source>
        <strain evidence="3">MM31A-1</strain>
    </source>
</reference>
<feature type="region of interest" description="Disordered" evidence="1">
    <location>
        <begin position="90"/>
        <end position="173"/>
    </location>
</feature>
<proteinExistence type="predicted"/>
<sequence length="257" mass="28510">MISLSCLAWLSVVMVQAVVHFFFFGKNDVVNEQPQQLQDPKSQPSSETDSGTSSPNSKNKAIHSDHSLKYNGQKLDADEQNIRDTALREEVQGQICPSESSPPSKSLQIQNRMESDVSMDSTCERSDSTNKTDIGGSSQNSFKTMGERYRPQSPTQCSNSSHNDSDNCSPAGENPNDCDCDSIQEDDEWRLKILKHYYEQGCSLSGSTAEYHETINMVCKRLQQQDRTLTNNVSATRARSNRGFYGMPTASIPCVSA</sequence>
<evidence type="ECO:0000313" key="3">
    <source>
        <dbReference type="EMBL" id="CAE0456541.1"/>
    </source>
</evidence>
<feature type="signal peptide" evidence="2">
    <location>
        <begin position="1"/>
        <end position="17"/>
    </location>
</feature>
<keyword evidence="2" id="KW-0732">Signal</keyword>
<feature type="compositionally biased region" description="Low complexity" evidence="1">
    <location>
        <begin position="157"/>
        <end position="169"/>
    </location>
</feature>
<accession>A0A7S3PUZ7</accession>
<dbReference type="EMBL" id="HBIO01001912">
    <property type="protein sequence ID" value="CAE0456541.1"/>
    <property type="molecule type" value="Transcribed_RNA"/>
</dbReference>
<protein>
    <submittedName>
        <fullName evidence="3">Uncharacterized protein</fullName>
    </submittedName>
</protein>
<feature type="region of interest" description="Disordered" evidence="1">
    <location>
        <begin position="33"/>
        <end position="63"/>
    </location>
</feature>